<dbReference type="AlphaFoldDB" id="A0AAJ1V2R6"/>
<dbReference type="Gene3D" id="3.40.50.11890">
    <property type="match status" value="1"/>
</dbReference>
<sequence>MQVKDPLNVWTQMYIDLEDPDLLAKELPDNYRKYFKADEDRPEMMKYFDAIMAEFGASLLQRMMDFRIKGGKVVGTYCAHIPNDLIYAAGALPIGLCSASTTFAQMGEQFMPVNTCPLVKASLGARLTHFCPYAASADLLIGETSCDAKTKAWPIMQEEAAMFVLQLPNRKTTEDFAKFKAELYKMIEALEELTGNQITAESLAEAIHYLNEQKKAIHRMWSYRKRDEIPISGKDCLIVQQCAAYVTPLQYIDLVNRLCDELDQRIAQGRTLTTKDTPRIMLSGSPIGLQAWHINSIIEACGGMVVAEETCGSLRLYERLVAEEGASLDEMLDAITAKYFGGIHCACFTPNPGRIEDLRRLRQDYKVDGMIDIHLKFCQIFDVEHYFIEKEMTKDGLPCIGLEVDYGDDASGQLLTRLEAFLEMIA</sequence>
<comment type="caution">
    <text evidence="3">The sequence shown here is derived from an EMBL/GenBank/DDBJ whole genome shotgun (WGS) entry which is preliminary data.</text>
</comment>
<dbReference type="Pfam" id="PF06050">
    <property type="entry name" value="HGD-D"/>
    <property type="match status" value="1"/>
</dbReference>
<dbReference type="Gene3D" id="3.40.50.11900">
    <property type="match status" value="1"/>
</dbReference>
<dbReference type="InterPro" id="IPR010327">
    <property type="entry name" value="FldB/FldC_alpha/beta"/>
</dbReference>
<protein>
    <submittedName>
        <fullName evidence="3">Double-cubane-cluster-containing anaerobic reductase</fullName>
    </submittedName>
</protein>
<accession>A0AAJ1V2R6</accession>
<evidence type="ECO:0000313" key="4">
    <source>
        <dbReference type="Proteomes" id="UP001229251"/>
    </source>
</evidence>
<dbReference type="GO" id="GO:0016836">
    <property type="term" value="F:hydro-lyase activity"/>
    <property type="evidence" value="ECO:0007669"/>
    <property type="project" value="UniProtKB-ARBA"/>
</dbReference>
<gene>
    <name evidence="3" type="ORF">QP433_01580</name>
</gene>
<reference evidence="3" key="1">
    <citation type="submission" date="2023-05" db="EMBL/GenBank/DDBJ databases">
        <title>Cataloging the Phylogenetic Diversity of Human Bladder Bacteria.</title>
        <authorList>
            <person name="Du J."/>
        </authorList>
    </citation>
    <scope>NUCLEOTIDE SEQUENCE</scope>
    <source>
        <strain evidence="3">UMB1231</strain>
    </source>
</reference>
<dbReference type="NCBIfam" id="NF040772">
    <property type="entry name" value="double_cubane"/>
    <property type="match status" value="1"/>
</dbReference>
<dbReference type="Proteomes" id="UP001229251">
    <property type="component" value="Unassembled WGS sequence"/>
</dbReference>
<dbReference type="InterPro" id="IPR047678">
    <property type="entry name" value="YjiM-like"/>
</dbReference>
<dbReference type="PANTHER" id="PTHR30548">
    <property type="entry name" value="2-HYDROXYGLUTARYL-COA DEHYDRATASE, D-COMPONENT-RELATED"/>
    <property type="match status" value="1"/>
</dbReference>
<evidence type="ECO:0000256" key="1">
    <source>
        <dbReference type="ARBA" id="ARBA00001966"/>
    </source>
</evidence>
<dbReference type="RefSeq" id="WP_016648464.1">
    <property type="nucleotide sequence ID" value="NZ_JASOOE010000002.1"/>
</dbReference>
<dbReference type="PANTHER" id="PTHR30548:SF1">
    <property type="entry name" value="DEHYDRATASE SUBUNIT MJ0007-RELATED"/>
    <property type="match status" value="1"/>
</dbReference>
<comment type="cofactor">
    <cofactor evidence="1">
        <name>[4Fe-4S] cluster</name>
        <dbReference type="ChEBI" id="CHEBI:49883"/>
    </cofactor>
</comment>
<dbReference type="EMBL" id="JASOOE010000002">
    <property type="protein sequence ID" value="MDK7186666.1"/>
    <property type="molecule type" value="Genomic_DNA"/>
</dbReference>
<comment type="similarity">
    <text evidence="2">Belongs to the FldB/FldC dehydratase alpha/beta subunit family.</text>
</comment>
<dbReference type="Gene3D" id="1.20.1270.370">
    <property type="match status" value="1"/>
</dbReference>
<name>A0AAJ1V2R6_9LACT</name>
<proteinExistence type="inferred from homology"/>
<evidence type="ECO:0000313" key="3">
    <source>
        <dbReference type="EMBL" id="MDK7186666.1"/>
    </source>
</evidence>
<evidence type="ECO:0000256" key="2">
    <source>
        <dbReference type="ARBA" id="ARBA00005806"/>
    </source>
</evidence>
<organism evidence="3 4">
    <name type="scientific">Facklamia hominis</name>
    <dbReference type="NCBI Taxonomy" id="178214"/>
    <lineage>
        <taxon>Bacteria</taxon>
        <taxon>Bacillati</taxon>
        <taxon>Bacillota</taxon>
        <taxon>Bacilli</taxon>
        <taxon>Lactobacillales</taxon>
        <taxon>Aerococcaceae</taxon>
        <taxon>Facklamia</taxon>
    </lineage>
</organism>